<protein>
    <submittedName>
        <fullName evidence="7">Subtilisin-like serine protease</fullName>
    </submittedName>
    <submittedName>
        <fullName evidence="8">Thermophilic serine proteinase</fullName>
    </submittedName>
</protein>
<evidence type="ECO:0000256" key="3">
    <source>
        <dbReference type="ARBA" id="ARBA00022801"/>
    </source>
</evidence>
<dbReference type="RefSeq" id="WP_088901257.1">
    <property type="nucleotide sequence ID" value="NZ_JAJNEG010000027.1"/>
</dbReference>
<dbReference type="OrthoDB" id="27270at2157"/>
<dbReference type="PANTHER" id="PTHR43806">
    <property type="entry name" value="PEPTIDASE S8"/>
    <property type="match status" value="1"/>
</dbReference>
<geneLocation type="plasmid" evidence="8">
    <name>pR1SE2</name>
</geneLocation>
<dbReference type="PANTHER" id="PTHR43806:SF11">
    <property type="entry name" value="CEREVISIN-RELATED"/>
    <property type="match status" value="1"/>
</dbReference>
<dbReference type="InterPro" id="IPR006311">
    <property type="entry name" value="TAT_signal"/>
</dbReference>
<dbReference type="PRINTS" id="PR00723">
    <property type="entry name" value="SUBTILISIN"/>
</dbReference>
<keyword evidence="2 5" id="KW-0645">Protease</keyword>
<dbReference type="InterPro" id="IPR015500">
    <property type="entry name" value="Peptidase_S8_subtilisin-rel"/>
</dbReference>
<accession>A0A218KRU6</accession>
<dbReference type="PROSITE" id="PS51892">
    <property type="entry name" value="SUBTILASE"/>
    <property type="match status" value="1"/>
</dbReference>
<evidence type="ECO:0000256" key="1">
    <source>
        <dbReference type="ARBA" id="ARBA00011073"/>
    </source>
</evidence>
<feature type="domain" description="Peptidase S8/S53" evidence="6">
    <location>
        <begin position="221"/>
        <end position="476"/>
    </location>
</feature>
<reference evidence="7" key="2">
    <citation type="journal article" date="2017" name="Nat. Microbiol.">
        <title>A plasmid from an Antarctic haloarchaeon uses specialized membrane vesicles to disseminate and infect plasmid-free cells.</title>
        <authorList>
            <person name="Erdmann S."/>
            <person name="Tschitschko B."/>
            <person name="Zhong L."/>
            <person name="Raftery M.J."/>
            <person name="Cavicchioli R."/>
        </authorList>
    </citation>
    <scope>NUCLEOTIDE SEQUENCE</scope>
    <source>
        <strain evidence="7">R1S1</strain>
        <plasmid evidence="7">pR1SE</plasmid>
    </source>
</reference>
<dbReference type="PROSITE" id="PS00138">
    <property type="entry name" value="SUBTILASE_SER"/>
    <property type="match status" value="1"/>
</dbReference>
<dbReference type="AlphaFoldDB" id="A0A218KRU6"/>
<organism evidence="7">
    <name type="scientific">Halorubrum lacusprofundi</name>
    <dbReference type="NCBI Taxonomy" id="2247"/>
    <lineage>
        <taxon>Archaea</taxon>
        <taxon>Methanobacteriati</taxon>
        <taxon>Methanobacteriota</taxon>
        <taxon>Stenosarchaea group</taxon>
        <taxon>Halobacteria</taxon>
        <taxon>Halobacteriales</taxon>
        <taxon>Haloferacaceae</taxon>
        <taxon>Halorubrum</taxon>
    </lineage>
</organism>
<dbReference type="SUPFAM" id="SSF52743">
    <property type="entry name" value="Subtilisin-like"/>
    <property type="match status" value="1"/>
</dbReference>
<sequence>MSNQHSEDDREVTRREYLASSATVSATATLPLGFAAGAFASDSLSPLARQFVSAQSPGLATFEHSIRRYATDPSWTLRANTDDDYAALTEWARDDDDVTLVREYQHTKGDGGTVTIGAPVATVAGGYLNDGVADEPWVTAADLNVVTSLVAPKNIPVDAREFEQLAGIESFVLSTLQGQESFDATEFQASDDSSKSTLAFDAETTTLEQGRTITNDTSADGAGALLAVVDTGLTYDSDIYGRTVTVDGSETTESRVHEESTNFVAAGDPTVAAEGVDILDDASGHGSWVTAAAASSAPKPYRGVAPDADLYIGRALDHEDGSGAVADIATAVRAATDAGADATCMSLGSPLYTEELADAIAYATEHGNTIVVASGNDRMVSRFVAYPAADPNTLSVSATDVPASGDPTDVRSASFANVGPSPGTVNFSEGETSGVEVDIAAPGMAQEAQLDSGTTTLSGTSMAAPDVAGAAALLATEGVDDPAERLRETARPVPNLAPAESRHGLLDIQAALQNDQPEDEPADVLTDDAELRDDIFRGEAAARGSWLATFL</sequence>
<feature type="active site" description="Charge relay system" evidence="5">
    <location>
        <position position="230"/>
    </location>
</feature>
<evidence type="ECO:0000313" key="8">
    <source>
        <dbReference type="EMBL" id="ASK38242.1"/>
    </source>
</evidence>
<evidence type="ECO:0000259" key="6">
    <source>
        <dbReference type="Pfam" id="PF00082"/>
    </source>
</evidence>
<geneLocation type="plasmid" evidence="7">
    <name>pR1SE</name>
</geneLocation>
<name>A0A218KRU6_9EURY</name>
<proteinExistence type="inferred from homology"/>
<dbReference type="Gene3D" id="3.40.50.200">
    <property type="entry name" value="Peptidase S8/S53 domain"/>
    <property type="match status" value="1"/>
</dbReference>
<dbReference type="InterPro" id="IPR036852">
    <property type="entry name" value="Peptidase_S8/S53_dom_sf"/>
</dbReference>
<evidence type="ECO:0000256" key="2">
    <source>
        <dbReference type="ARBA" id="ARBA00022670"/>
    </source>
</evidence>
<feature type="active site" description="Charge relay system" evidence="5">
    <location>
        <position position="461"/>
    </location>
</feature>
<reference evidence="8" key="1">
    <citation type="submission" date="2016-09" db="EMBL/GenBank/DDBJ databases">
        <title>A plasmid goes viral.</title>
        <authorList>
            <person name="Erdmann S."/>
            <person name="Tschitschko B."/>
            <person name="Cavicchioli R."/>
        </authorList>
    </citation>
    <scope>NUCLEOTIDE SEQUENCE</scope>
    <source>
        <strain evidence="8">HLS1</strain>
        <plasmid evidence="8">pR1SE2</plasmid>
    </source>
</reference>
<evidence type="ECO:0000256" key="4">
    <source>
        <dbReference type="ARBA" id="ARBA00022825"/>
    </source>
</evidence>
<dbReference type="PROSITE" id="PS51318">
    <property type="entry name" value="TAT"/>
    <property type="match status" value="1"/>
</dbReference>
<dbReference type="EMBL" id="KX906370">
    <property type="protein sequence ID" value="ASK38242.1"/>
    <property type="molecule type" value="Genomic_DNA"/>
</dbReference>
<dbReference type="InterPro" id="IPR050131">
    <property type="entry name" value="Peptidase_S8_subtilisin-like"/>
</dbReference>
<keyword evidence="3 5" id="KW-0378">Hydrolase</keyword>
<keyword evidence="4 5" id="KW-0720">Serine protease</keyword>
<dbReference type="Pfam" id="PF00082">
    <property type="entry name" value="Peptidase_S8"/>
    <property type="match status" value="1"/>
</dbReference>
<dbReference type="GO" id="GO:0004252">
    <property type="term" value="F:serine-type endopeptidase activity"/>
    <property type="evidence" value="ECO:0007669"/>
    <property type="project" value="UniProtKB-UniRule"/>
</dbReference>
<comment type="similarity">
    <text evidence="1 5">Belongs to the peptidase S8 family.</text>
</comment>
<evidence type="ECO:0000313" key="7">
    <source>
        <dbReference type="EMBL" id="AQM75271.1"/>
    </source>
</evidence>
<keyword evidence="7" id="KW-0614">Plasmid</keyword>
<dbReference type="GO" id="GO:0006508">
    <property type="term" value="P:proteolysis"/>
    <property type="evidence" value="ECO:0007669"/>
    <property type="project" value="UniProtKB-KW"/>
</dbReference>
<dbReference type="EMBL" id="KX687704">
    <property type="protein sequence ID" value="AQM75271.1"/>
    <property type="molecule type" value="Genomic_DNA"/>
</dbReference>
<dbReference type="InterPro" id="IPR023828">
    <property type="entry name" value="Peptidase_S8_Ser-AS"/>
</dbReference>
<feature type="active site" description="Charge relay system" evidence="5">
    <location>
        <position position="285"/>
    </location>
</feature>
<dbReference type="InterPro" id="IPR000209">
    <property type="entry name" value="Peptidase_S8/S53_dom"/>
</dbReference>
<evidence type="ECO:0000256" key="5">
    <source>
        <dbReference type="PROSITE-ProRule" id="PRU01240"/>
    </source>
</evidence>